<dbReference type="Gene3D" id="1.20.58.1930">
    <property type="match status" value="1"/>
</dbReference>
<feature type="non-terminal residue" evidence="5">
    <location>
        <position position="866"/>
    </location>
</feature>
<evidence type="ECO:0000259" key="2">
    <source>
        <dbReference type="Pfam" id="PF03011"/>
    </source>
</evidence>
<dbReference type="Proteomes" id="UP000030708">
    <property type="component" value="Unassembled WGS sequence"/>
</dbReference>
<dbReference type="OrthoDB" id="10530068at2759"/>
<dbReference type="GO" id="GO:0016020">
    <property type="term" value="C:membrane"/>
    <property type="evidence" value="ECO:0007669"/>
    <property type="project" value="InterPro"/>
</dbReference>
<feature type="domain" description="Duffy-antigen binding" evidence="3">
    <location>
        <begin position="770"/>
        <end position="865"/>
    </location>
</feature>
<dbReference type="InterPro" id="IPR004258">
    <property type="entry name" value="DBL"/>
</dbReference>
<dbReference type="Gene3D" id="1.20.58.830">
    <property type="match status" value="1"/>
</dbReference>
<protein>
    <submittedName>
        <fullName evidence="5">Uncharacterized protein</fullName>
    </submittedName>
</protein>
<reference evidence="5 6" key="2">
    <citation type="submission" date="2013-02" db="EMBL/GenBank/DDBJ databases">
        <title>The Genome Sequence of Plasmodium falciparum Tanzania (2000708).</title>
        <authorList>
            <consortium name="The Broad Institute Genome Sequencing Platform"/>
            <consortium name="The Broad Institute Genome Sequencing Center for Infectious Disease"/>
            <person name="Neafsey D."/>
            <person name="Cheeseman I."/>
            <person name="Volkman S."/>
            <person name="Adams J."/>
            <person name="Walker B."/>
            <person name="Young S.K."/>
            <person name="Zeng Q."/>
            <person name="Gargeya S."/>
            <person name="Fitzgerald M."/>
            <person name="Haas B."/>
            <person name="Abouelleil A."/>
            <person name="Alvarado L."/>
            <person name="Arachchi H.M."/>
            <person name="Berlin A.M."/>
            <person name="Chapman S.B."/>
            <person name="Dewar J."/>
            <person name="Goldberg J."/>
            <person name="Griggs A."/>
            <person name="Gujja S."/>
            <person name="Hansen M."/>
            <person name="Howarth C."/>
            <person name="Imamovic A."/>
            <person name="Larimer J."/>
            <person name="McCowan C."/>
            <person name="Murphy C."/>
            <person name="Neiman D."/>
            <person name="Pearson M."/>
            <person name="Priest M."/>
            <person name="Roberts A."/>
            <person name="Saif S."/>
            <person name="Shea T."/>
            <person name="Sisk P."/>
            <person name="Sykes S."/>
            <person name="Wortman J."/>
            <person name="Nusbaum C."/>
            <person name="Birren B."/>
        </authorList>
    </citation>
    <scope>NUCLEOTIDE SEQUENCE [LARGE SCALE GENOMIC DNA]</scope>
    <source>
        <strain evidence="6">Tanzania (2000708)</strain>
    </source>
</reference>
<dbReference type="FunFam" id="1.20.58.1930:FF:000002">
    <property type="entry name" value="Erythrocyte membrane protein 1, PfEMP1"/>
    <property type="match status" value="1"/>
</dbReference>
<dbReference type="InterPro" id="IPR042202">
    <property type="entry name" value="Duffy-ag-bd_sf"/>
</dbReference>
<evidence type="ECO:0000259" key="4">
    <source>
        <dbReference type="Pfam" id="PF21807"/>
    </source>
</evidence>
<feature type="non-terminal residue" evidence="5">
    <location>
        <position position="1"/>
    </location>
</feature>
<dbReference type="SUPFAM" id="SSF140924">
    <property type="entry name" value="Duffy binding domain-like"/>
    <property type="match status" value="3"/>
</dbReference>
<dbReference type="EMBL" id="KI926720">
    <property type="protein sequence ID" value="ETW33309.1"/>
    <property type="molecule type" value="Genomic_DNA"/>
</dbReference>
<dbReference type="GO" id="GO:0046789">
    <property type="term" value="F:host cell surface receptor binding"/>
    <property type="evidence" value="ECO:0007669"/>
    <property type="project" value="InterPro"/>
</dbReference>
<dbReference type="Pfam" id="PF21807">
    <property type="entry name" value="PfEMP1_CIDRalpha1_dom"/>
    <property type="match status" value="1"/>
</dbReference>
<dbReference type="AlphaFoldDB" id="A0A024VX78"/>
<feature type="region of interest" description="Disordered" evidence="1">
    <location>
        <begin position="317"/>
        <end position="340"/>
    </location>
</feature>
<sequence>KYPDCGKNEKYDPPTDVTPTDINVLYSGDEHGDIAKRLSTFCRDSNKENEKNYQEWKCYYNGESDNKCQMQKVLENKVQTKITTFDFFFDLWIKNLLRDTINWKSELKNCINNKNTEKCNKDCNENCKCFEKWVNQKEKEWNNMKELFKNKKGTSQNYYNKLNNHFQGYFFQVTNEVNKDEAKWNQFTEELRKKMDFSKANTGTNDSQDAIKVLLEHLKEDGKTCTANNPDSACNKPQADRIITPATTRNPCVSGGNASVGKITSVRRVAKRMQKQASVRHDGDISKLKADAKLGEYSKRNVERTLNTECDITLEHSNRDPKRSDGPCAGKNQGRFNIGENWKTGGTVSSKDHVFLPPRREHMCTSNLEYLQTNISPLNGSDGSVKGRSKINDSFLGDVLLSAKSEADFIKKKYKRQKASNGFMDEATICRAMKYSFADIGDIIRGRDLWERNGDMVKLQGHLKTIFGHINKSLKKTLNGNTKYEKDGEPYTKLREDWWEANRDQVWKAMQCPTTTKPAVIIIKCGTDTPLMDYIPQRLRWMMEWAEWYCKAQSKYYGDLVSACGKCQEKKTECTQGTDDCEQCKGACSKYETFIKDWGVQWKQMEQKYKDLYGKAKIAANGDETVVPNGHTTDKDQQVVNFLKLLIPRSDKSGSKSGNTPYSTAGGYIHETADVNNCNTQKVFCNTTSKDNYAFQLTPKGYEQECMCEKRPKAPQKKPEVPKVKPPTSACDIVKKLLDGKGETSSIYGCNIKSDVNWECEKNIDPKHAGACMPPRRQKLCIYYFGNPNETRKIQTQAKLREEFIKSAAGETFLSWQKYKTDNKSDANLQNKLESGIIPEDFKRKMFYTFGDLRDFLFGTDISKNH</sequence>
<dbReference type="Pfam" id="PF03011">
    <property type="entry name" value="PFEMP"/>
    <property type="match status" value="1"/>
</dbReference>
<accession>A0A024VX78</accession>
<evidence type="ECO:0000313" key="5">
    <source>
        <dbReference type="EMBL" id="ETW33309.1"/>
    </source>
</evidence>
<gene>
    <name evidence="5" type="ORF">PFTANZ_05972</name>
</gene>
<dbReference type="Gene3D" id="1.20.1310.20">
    <property type="entry name" value="Duffy-antigen binding domain"/>
    <property type="match status" value="2"/>
</dbReference>
<dbReference type="InterPro" id="IPR049158">
    <property type="entry name" value="PfEMP1_CIDRalpha1_dom"/>
</dbReference>
<proteinExistence type="predicted"/>
<reference evidence="5 6" key="1">
    <citation type="submission" date="2013-02" db="EMBL/GenBank/DDBJ databases">
        <title>The Genome Annotation of Plasmodium falciparum Tanzania (2000708).</title>
        <authorList>
            <consortium name="The Broad Institute Genome Sequencing Platform"/>
            <consortium name="The Broad Institute Genome Sequencing Center for Infectious Disease"/>
            <person name="Neafsey D."/>
            <person name="Hoffman S."/>
            <person name="Volkman S."/>
            <person name="Rosenthal P."/>
            <person name="Walker B."/>
            <person name="Young S.K."/>
            <person name="Zeng Q."/>
            <person name="Gargeya S."/>
            <person name="Fitzgerald M."/>
            <person name="Haas B."/>
            <person name="Abouelleil A."/>
            <person name="Allen A.W."/>
            <person name="Alvarado L."/>
            <person name="Arachchi H.M."/>
            <person name="Berlin A.M."/>
            <person name="Chapman S.B."/>
            <person name="Gainer-Dewar J."/>
            <person name="Goldberg J."/>
            <person name="Griggs A."/>
            <person name="Gujja S."/>
            <person name="Hansen M."/>
            <person name="Howarth C."/>
            <person name="Imamovic A."/>
            <person name="Ireland A."/>
            <person name="Larimer J."/>
            <person name="McCowan C."/>
            <person name="Murphy C."/>
            <person name="Pearson M."/>
            <person name="Poon T.W."/>
            <person name="Priest M."/>
            <person name="Roberts A."/>
            <person name="Saif S."/>
            <person name="Shea T."/>
            <person name="Sisk P."/>
            <person name="Sykes S."/>
            <person name="Wortman J."/>
            <person name="Nusbaum C."/>
            <person name="Birren B."/>
        </authorList>
    </citation>
    <scope>NUCLEOTIDE SEQUENCE [LARGE SCALE GENOMIC DNA]</scope>
    <source>
        <strain evidence="6">Tanzania (2000708)</strain>
    </source>
</reference>
<name>A0A024VX78_PLAFA</name>
<feature type="domain" description="Duffy-antigen binding" evidence="3">
    <location>
        <begin position="354"/>
        <end position="540"/>
    </location>
</feature>
<evidence type="ECO:0000256" key="1">
    <source>
        <dbReference type="SAM" id="MobiDB-lite"/>
    </source>
</evidence>
<organism evidence="5 6">
    <name type="scientific">Plasmodium falciparum Tanzania</name>
    <name type="common">2000708</name>
    <dbReference type="NCBI Taxonomy" id="1036725"/>
    <lineage>
        <taxon>Eukaryota</taxon>
        <taxon>Sar</taxon>
        <taxon>Alveolata</taxon>
        <taxon>Apicomplexa</taxon>
        <taxon>Aconoidasida</taxon>
        <taxon>Haemosporida</taxon>
        <taxon>Plasmodiidae</taxon>
        <taxon>Plasmodium</taxon>
        <taxon>Plasmodium (Laverania)</taxon>
    </lineage>
</organism>
<dbReference type="Pfam" id="PF05424">
    <property type="entry name" value="Duffy_binding"/>
    <property type="match status" value="2"/>
</dbReference>
<dbReference type="InterPro" id="IPR008602">
    <property type="entry name" value="Duffy-antigen-binding"/>
</dbReference>
<feature type="domain" description="PfEMP1 CIDRalpha1" evidence="4">
    <location>
        <begin position="20"/>
        <end position="76"/>
    </location>
</feature>
<evidence type="ECO:0000259" key="3">
    <source>
        <dbReference type="Pfam" id="PF05424"/>
    </source>
</evidence>
<feature type="domain" description="Duffy-binding-like" evidence="2">
    <location>
        <begin position="88"/>
        <end position="231"/>
    </location>
</feature>
<evidence type="ECO:0000313" key="6">
    <source>
        <dbReference type="Proteomes" id="UP000030708"/>
    </source>
</evidence>